<dbReference type="RefSeq" id="WP_204819286.1">
    <property type="nucleotide sequence ID" value="NZ_JANHOF010000003.1"/>
</dbReference>
<name>A0ABV6J8F8_9BACL</name>
<feature type="transmembrane region" description="Helical" evidence="1">
    <location>
        <begin position="32"/>
        <end position="52"/>
    </location>
</feature>
<evidence type="ECO:0000256" key="1">
    <source>
        <dbReference type="SAM" id="Phobius"/>
    </source>
</evidence>
<dbReference type="EMBL" id="JBHLVF010000017">
    <property type="protein sequence ID" value="MFC0392168.1"/>
    <property type="molecule type" value="Genomic_DNA"/>
</dbReference>
<protein>
    <submittedName>
        <fullName evidence="2">Uncharacterized protein</fullName>
    </submittedName>
</protein>
<evidence type="ECO:0000313" key="2">
    <source>
        <dbReference type="EMBL" id="MFC0392168.1"/>
    </source>
</evidence>
<reference evidence="2 3" key="1">
    <citation type="submission" date="2024-09" db="EMBL/GenBank/DDBJ databases">
        <authorList>
            <person name="Sun Q."/>
            <person name="Mori K."/>
        </authorList>
    </citation>
    <scope>NUCLEOTIDE SEQUENCE [LARGE SCALE GENOMIC DNA]</scope>
    <source>
        <strain evidence="2 3">CCM 4839</strain>
    </source>
</reference>
<keyword evidence="1" id="KW-1133">Transmembrane helix</keyword>
<comment type="caution">
    <text evidence="2">The sequence shown here is derived from an EMBL/GenBank/DDBJ whole genome shotgun (WGS) entry which is preliminary data.</text>
</comment>
<dbReference type="Proteomes" id="UP001589818">
    <property type="component" value="Unassembled WGS sequence"/>
</dbReference>
<gene>
    <name evidence="2" type="ORF">ACFFJ8_12425</name>
</gene>
<evidence type="ECO:0000313" key="3">
    <source>
        <dbReference type="Proteomes" id="UP001589818"/>
    </source>
</evidence>
<organism evidence="2 3">
    <name type="scientific">Paenibacillus mendelii</name>
    <dbReference type="NCBI Taxonomy" id="206163"/>
    <lineage>
        <taxon>Bacteria</taxon>
        <taxon>Bacillati</taxon>
        <taxon>Bacillota</taxon>
        <taxon>Bacilli</taxon>
        <taxon>Bacillales</taxon>
        <taxon>Paenibacillaceae</taxon>
        <taxon>Paenibacillus</taxon>
    </lineage>
</organism>
<keyword evidence="3" id="KW-1185">Reference proteome</keyword>
<proteinExistence type="predicted"/>
<keyword evidence="1" id="KW-0812">Transmembrane</keyword>
<accession>A0ABV6J8F8</accession>
<keyword evidence="1" id="KW-0472">Membrane</keyword>
<sequence length="75" mass="8696">MAETILFSLFVLAVSAYEVPRLLRKRHVKEAVFISFLLLAGFILGIVTTKLIKVPSPLIVLRYIYQPLSIWFFRK</sequence>